<gene>
    <name evidence="16" type="primary">DDX4</name>
</gene>
<feature type="domain" description="Helicase C-terminal" evidence="14">
    <location>
        <begin position="558"/>
        <end position="703"/>
    </location>
</feature>
<dbReference type="Pfam" id="PF00271">
    <property type="entry name" value="Helicase_C"/>
    <property type="match status" value="1"/>
</dbReference>
<dbReference type="GO" id="GO:0003676">
    <property type="term" value="F:nucleic acid binding"/>
    <property type="evidence" value="ECO:0007669"/>
    <property type="project" value="InterPro"/>
</dbReference>
<reference evidence="16" key="3">
    <citation type="submission" date="2025-09" db="UniProtKB">
        <authorList>
            <consortium name="Ensembl"/>
        </authorList>
    </citation>
    <scope>IDENTIFICATION</scope>
</reference>
<dbReference type="GeneID" id="101806392"/>
<evidence type="ECO:0000256" key="9">
    <source>
        <dbReference type="ARBA" id="ARBA00081176"/>
    </source>
</evidence>
<keyword evidence="7" id="KW-0469">Meiosis</keyword>
<dbReference type="GO" id="GO:0016787">
    <property type="term" value="F:hydrolase activity"/>
    <property type="evidence" value="ECO:0007669"/>
    <property type="project" value="UniProtKB-KW"/>
</dbReference>
<organism evidence="16 17">
    <name type="scientific">Ficedula albicollis</name>
    <name type="common">Collared flycatcher</name>
    <name type="synonym">Muscicapa albicollis</name>
    <dbReference type="NCBI Taxonomy" id="59894"/>
    <lineage>
        <taxon>Eukaryota</taxon>
        <taxon>Metazoa</taxon>
        <taxon>Chordata</taxon>
        <taxon>Craniata</taxon>
        <taxon>Vertebrata</taxon>
        <taxon>Euteleostomi</taxon>
        <taxon>Archelosauria</taxon>
        <taxon>Archosauria</taxon>
        <taxon>Dinosauria</taxon>
        <taxon>Saurischia</taxon>
        <taxon>Theropoda</taxon>
        <taxon>Coelurosauria</taxon>
        <taxon>Aves</taxon>
        <taxon>Neognathae</taxon>
        <taxon>Neoaves</taxon>
        <taxon>Telluraves</taxon>
        <taxon>Australaves</taxon>
        <taxon>Passeriformes</taxon>
        <taxon>Muscicapidae</taxon>
        <taxon>Ficedula</taxon>
    </lineage>
</organism>
<dbReference type="GO" id="GO:0003724">
    <property type="term" value="F:RNA helicase activity"/>
    <property type="evidence" value="ECO:0007669"/>
    <property type="project" value="UniProtKB-EC"/>
</dbReference>
<dbReference type="CDD" id="cd18787">
    <property type="entry name" value="SF2_C_DEAD"/>
    <property type="match status" value="1"/>
</dbReference>
<dbReference type="Proteomes" id="UP000016665">
    <property type="component" value="Chromosome Z"/>
</dbReference>
<feature type="short sequence motif" description="Q motif" evidence="10">
    <location>
        <begin position="316"/>
        <end position="344"/>
    </location>
</feature>
<evidence type="ECO:0000313" key="17">
    <source>
        <dbReference type="Proteomes" id="UP000016665"/>
    </source>
</evidence>
<dbReference type="FunFam" id="3.40.50.300:FF:000397">
    <property type="entry name" value="Probable ATP-dependent RNA helicase DDX4"/>
    <property type="match status" value="1"/>
</dbReference>
<reference evidence="16 17" key="1">
    <citation type="journal article" date="2012" name="Nature">
        <title>The genomic landscape of species divergence in Ficedula flycatchers.</title>
        <authorList>
            <person name="Ellegren H."/>
            <person name="Smeds L."/>
            <person name="Burri R."/>
            <person name="Olason P.I."/>
            <person name="Backstrom N."/>
            <person name="Kawakami T."/>
            <person name="Kunstner A."/>
            <person name="Makinen H."/>
            <person name="Nadachowska-Brzyska K."/>
            <person name="Qvarnstrom A."/>
            <person name="Uebbing S."/>
            <person name="Wolf J.B."/>
        </authorList>
    </citation>
    <scope>NUCLEOTIDE SEQUENCE [LARGE SCALE GENOMIC DNA]</scope>
</reference>
<dbReference type="InterPro" id="IPR014014">
    <property type="entry name" value="RNA_helicase_DEAD_Q_motif"/>
</dbReference>
<dbReference type="OrthoDB" id="196131at2759"/>
<dbReference type="PANTHER" id="PTHR47958">
    <property type="entry name" value="ATP-DEPENDENT RNA HELICASE DBP3"/>
    <property type="match status" value="1"/>
</dbReference>
<dbReference type="SMART" id="SM00490">
    <property type="entry name" value="HELICc"/>
    <property type="match status" value="1"/>
</dbReference>
<dbReference type="InterPro" id="IPR011545">
    <property type="entry name" value="DEAD/DEAH_box_helicase_dom"/>
</dbReference>
<keyword evidence="4 11" id="KW-0378">Hydrolase</keyword>
<evidence type="ECO:0000256" key="5">
    <source>
        <dbReference type="ARBA" id="ARBA00022806"/>
    </source>
</evidence>
<dbReference type="InterPro" id="IPR001650">
    <property type="entry name" value="Helicase_C-like"/>
</dbReference>
<dbReference type="FunFam" id="3.40.50.300:FF:000008">
    <property type="entry name" value="ATP-dependent RNA helicase RhlB"/>
    <property type="match status" value="1"/>
</dbReference>
<evidence type="ECO:0000259" key="13">
    <source>
        <dbReference type="PROSITE" id="PS51192"/>
    </source>
</evidence>
<evidence type="ECO:0000256" key="3">
    <source>
        <dbReference type="ARBA" id="ARBA00022741"/>
    </source>
</evidence>
<dbReference type="SUPFAM" id="SSF52540">
    <property type="entry name" value="P-loop containing nucleoside triphosphate hydrolases"/>
    <property type="match status" value="1"/>
</dbReference>
<evidence type="ECO:0000313" key="16">
    <source>
        <dbReference type="Ensembl" id="ENSFALP00000019041.1"/>
    </source>
</evidence>
<dbReference type="Pfam" id="PF00270">
    <property type="entry name" value="DEAD"/>
    <property type="match status" value="1"/>
</dbReference>
<keyword evidence="17" id="KW-1185">Reference proteome</keyword>
<dbReference type="AlphaFoldDB" id="A0A803V8I5"/>
<dbReference type="InterPro" id="IPR014001">
    <property type="entry name" value="Helicase_ATP-bd"/>
</dbReference>
<evidence type="ECO:0000256" key="7">
    <source>
        <dbReference type="ARBA" id="ARBA00023254"/>
    </source>
</evidence>
<comment type="similarity">
    <text evidence="1">Belongs to the DEAD box helicase family. DDX4/VASA subfamily.</text>
</comment>
<dbReference type="PROSITE" id="PS51194">
    <property type="entry name" value="HELICASE_CTER"/>
    <property type="match status" value="1"/>
</dbReference>
<dbReference type="CDD" id="cd18052">
    <property type="entry name" value="DEADc_DDX4"/>
    <property type="match status" value="1"/>
</dbReference>
<evidence type="ECO:0000256" key="12">
    <source>
        <dbReference type="SAM" id="MobiDB-lite"/>
    </source>
</evidence>
<name>A0A803V8I5_FICAL</name>
<evidence type="ECO:0000256" key="6">
    <source>
        <dbReference type="ARBA" id="ARBA00022840"/>
    </source>
</evidence>
<dbReference type="GO" id="GO:0005524">
    <property type="term" value="F:ATP binding"/>
    <property type="evidence" value="ECO:0007669"/>
    <property type="project" value="UniProtKB-KW"/>
</dbReference>
<evidence type="ECO:0000259" key="15">
    <source>
        <dbReference type="PROSITE" id="PS51195"/>
    </source>
</evidence>
<dbReference type="EC" id="3.6.4.13" evidence="2"/>
<dbReference type="GO" id="GO:0030317">
    <property type="term" value="P:flagellated sperm motility"/>
    <property type="evidence" value="ECO:0007669"/>
    <property type="project" value="Ensembl"/>
</dbReference>
<dbReference type="CTD" id="54514"/>
<keyword evidence="6 11" id="KW-0067">ATP-binding</keyword>
<dbReference type="GeneTree" id="ENSGT00940000157507"/>
<protein>
    <recommendedName>
        <fullName evidence="2">RNA helicase</fullName>
        <ecNumber evidence="2">3.6.4.13</ecNumber>
    </recommendedName>
    <alternativeName>
        <fullName evidence="9">DEAD box protein 4</fullName>
    </alternativeName>
</protein>
<dbReference type="Ensembl" id="ENSFALT00000030926.1">
    <property type="protein sequence ID" value="ENSFALP00000019041.1"/>
    <property type="gene ID" value="ENSFALG00000010910.2"/>
</dbReference>
<dbReference type="PROSITE" id="PS00039">
    <property type="entry name" value="DEAD_ATP_HELICASE"/>
    <property type="match status" value="1"/>
</dbReference>
<comment type="catalytic activity">
    <reaction evidence="8">
        <text>ATP + H2O = ADP + phosphate + H(+)</text>
        <dbReference type="Rhea" id="RHEA:13065"/>
        <dbReference type="ChEBI" id="CHEBI:15377"/>
        <dbReference type="ChEBI" id="CHEBI:15378"/>
        <dbReference type="ChEBI" id="CHEBI:30616"/>
        <dbReference type="ChEBI" id="CHEBI:43474"/>
        <dbReference type="ChEBI" id="CHEBI:456216"/>
        <dbReference type="EC" id="3.6.4.13"/>
    </reaction>
</comment>
<dbReference type="SMART" id="SM00487">
    <property type="entry name" value="DEXDc"/>
    <property type="match status" value="1"/>
</dbReference>
<accession>A0A803V8I5</accession>
<evidence type="ECO:0000256" key="8">
    <source>
        <dbReference type="ARBA" id="ARBA00047984"/>
    </source>
</evidence>
<dbReference type="GO" id="GO:0051321">
    <property type="term" value="P:meiotic cell cycle"/>
    <property type="evidence" value="ECO:0007669"/>
    <property type="project" value="UniProtKB-KW"/>
</dbReference>
<feature type="domain" description="Helicase ATP-binding" evidence="13">
    <location>
        <begin position="347"/>
        <end position="530"/>
    </location>
</feature>
<evidence type="ECO:0000256" key="11">
    <source>
        <dbReference type="RuleBase" id="RU000492"/>
    </source>
</evidence>
<keyword evidence="3 11" id="KW-0547">Nucleotide-binding</keyword>
<dbReference type="InterPro" id="IPR000629">
    <property type="entry name" value="RNA-helicase_DEAD-box_CS"/>
</dbReference>
<feature type="compositionally biased region" description="Gly residues" evidence="12">
    <location>
        <begin position="234"/>
        <end position="245"/>
    </location>
</feature>
<feature type="region of interest" description="Disordered" evidence="12">
    <location>
        <begin position="225"/>
        <end position="283"/>
    </location>
</feature>
<evidence type="ECO:0000256" key="2">
    <source>
        <dbReference type="ARBA" id="ARBA00012552"/>
    </source>
</evidence>
<dbReference type="Gene3D" id="3.40.50.300">
    <property type="entry name" value="P-loop containing nucleotide triphosphate hydrolases"/>
    <property type="match status" value="2"/>
</dbReference>
<evidence type="ECO:0000256" key="4">
    <source>
        <dbReference type="ARBA" id="ARBA00022801"/>
    </source>
</evidence>
<sequence>MIEEDWNAEIGDEALLPSIEKVNLLEKPNDPSSVFSRSVDSFGTDEFVDAQHQSVNSFGRGRNFAAKGFQGGNGEDAIMQNRGFKGFGQGFQERNAVDGDSTQNRWFKGFGGGFGQGFQEGNGDDVTVQNRGFKGFGQGFQERNAVDGDSTQNRWFKGFGGGFGQGTKDGQRGMPQSRTLTFKERQSLADDAGFQGGNGEDAIMQNRGFKGFGQGFQERNAVDGASTQNRGFKGFRGGFGQGTKGGQRSTLQSRTPGSREGGALADSAGPKVTYVPPPPPEDEQAIFARYQTGMNFDKYDENIVEVSGLDPPAALMSFADTNMCHTLTVNIAKAGYSKPTPVQKYSIPIILAGRDLMACAQTGSGKTAAFLVPVVAQMMKDGVTASSFKEQQEPECIITAPTRELINQIFLEARKFVYGTCIRPVVIYGGTQTDYSIRQVKQGCNILCATPGRLLDIIERGKIGLHNVKYLVLDEADRMLDMGFGADMKKLVSFPDMPQKDKRQTLMFSATFPEEVQRLAGEFLKTDFLFVVVGHVGGACSDVQQNILQVSQYFKRDKLVEILHSIGNERTLVFVDTKKKADFIACFLCQENIPATSIHGDREQREREIALRDFRSGKCPVLVATSVAARGLDIERVQHVINFDLPSTIEEYVHRIGRTGRCGNTGKAVGFFDNNSDGHLAQPLIKVLSDAQQEVPLWLTEVAFEVEGGRLPVNTQKNYRGRGKVTAGEVKIGCPAREIESWD</sequence>
<keyword evidence="5 11" id="KW-0347">Helicase</keyword>
<evidence type="ECO:0000256" key="10">
    <source>
        <dbReference type="PROSITE-ProRule" id="PRU00552"/>
    </source>
</evidence>
<dbReference type="InterPro" id="IPR027417">
    <property type="entry name" value="P-loop_NTPase"/>
</dbReference>
<evidence type="ECO:0000259" key="14">
    <source>
        <dbReference type="PROSITE" id="PS51194"/>
    </source>
</evidence>
<feature type="domain" description="DEAD-box RNA helicase Q" evidence="15">
    <location>
        <begin position="316"/>
        <end position="344"/>
    </location>
</feature>
<dbReference type="PROSITE" id="PS51195">
    <property type="entry name" value="Q_MOTIF"/>
    <property type="match status" value="1"/>
</dbReference>
<reference evidence="16" key="2">
    <citation type="submission" date="2025-08" db="UniProtKB">
        <authorList>
            <consortium name="Ensembl"/>
        </authorList>
    </citation>
    <scope>IDENTIFICATION</scope>
</reference>
<dbReference type="GO" id="GO:0005737">
    <property type="term" value="C:cytoplasm"/>
    <property type="evidence" value="ECO:0007669"/>
    <property type="project" value="Ensembl"/>
</dbReference>
<dbReference type="PROSITE" id="PS51192">
    <property type="entry name" value="HELICASE_ATP_BIND_1"/>
    <property type="match status" value="1"/>
</dbReference>
<proteinExistence type="inferred from homology"/>
<dbReference type="RefSeq" id="XP_016160380.1">
    <property type="nucleotide sequence ID" value="XM_016304894.1"/>
</dbReference>
<evidence type="ECO:0000256" key="1">
    <source>
        <dbReference type="ARBA" id="ARBA00010132"/>
    </source>
</evidence>